<feature type="domain" description="Methyl-accepting transducer" evidence="5">
    <location>
        <begin position="284"/>
        <end position="555"/>
    </location>
</feature>
<dbReference type="AlphaFoldDB" id="A0A7G6E299"/>
<dbReference type="InterPro" id="IPR004090">
    <property type="entry name" value="Chemotax_Me-accpt_rcpt"/>
</dbReference>
<keyword evidence="4" id="KW-0472">Membrane</keyword>
<name>A0A7G6E299_THEFR</name>
<dbReference type="CDD" id="cd11386">
    <property type="entry name" value="MCP_signal"/>
    <property type="match status" value="1"/>
</dbReference>
<dbReference type="Pfam" id="PF12729">
    <property type="entry name" value="4HB_MCP_1"/>
    <property type="match status" value="1"/>
</dbReference>
<dbReference type="KEGG" id="tfr:BR63_07680"/>
<feature type="transmembrane region" description="Helical" evidence="4">
    <location>
        <begin position="16"/>
        <end position="35"/>
    </location>
</feature>
<dbReference type="InterPro" id="IPR024478">
    <property type="entry name" value="HlyB_4HB_MCP"/>
</dbReference>
<dbReference type="PROSITE" id="PS50885">
    <property type="entry name" value="HAMP"/>
    <property type="match status" value="1"/>
</dbReference>
<dbReference type="PROSITE" id="PS50111">
    <property type="entry name" value="CHEMOTAXIS_TRANSDUC_2"/>
    <property type="match status" value="1"/>
</dbReference>
<feature type="domain" description="HAMP" evidence="6">
    <location>
        <begin position="213"/>
        <end position="265"/>
    </location>
</feature>
<dbReference type="GO" id="GO:0006935">
    <property type="term" value="P:chemotaxis"/>
    <property type="evidence" value="ECO:0007669"/>
    <property type="project" value="InterPro"/>
</dbReference>
<dbReference type="CDD" id="cd06225">
    <property type="entry name" value="HAMP"/>
    <property type="match status" value="1"/>
</dbReference>
<evidence type="ECO:0000256" key="4">
    <source>
        <dbReference type="SAM" id="Phobius"/>
    </source>
</evidence>
<keyword evidence="4" id="KW-0812">Transmembrane</keyword>
<dbReference type="InterPro" id="IPR003660">
    <property type="entry name" value="HAMP_dom"/>
</dbReference>
<dbReference type="Gene3D" id="6.10.340.10">
    <property type="match status" value="1"/>
</dbReference>
<evidence type="ECO:0000256" key="2">
    <source>
        <dbReference type="ARBA" id="ARBA00029447"/>
    </source>
</evidence>
<dbReference type="PANTHER" id="PTHR32089">
    <property type="entry name" value="METHYL-ACCEPTING CHEMOTAXIS PROTEIN MCPB"/>
    <property type="match status" value="1"/>
</dbReference>
<keyword evidence="8" id="KW-1185">Reference proteome</keyword>
<evidence type="ECO:0000256" key="1">
    <source>
        <dbReference type="ARBA" id="ARBA00023224"/>
    </source>
</evidence>
<proteinExistence type="inferred from homology"/>
<dbReference type="GO" id="GO:0016020">
    <property type="term" value="C:membrane"/>
    <property type="evidence" value="ECO:0007669"/>
    <property type="project" value="InterPro"/>
</dbReference>
<accession>A0A7G6E299</accession>
<gene>
    <name evidence="7" type="ORF">BR63_07680</name>
</gene>
<dbReference type="SMART" id="SM00304">
    <property type="entry name" value="HAMP"/>
    <property type="match status" value="1"/>
</dbReference>
<dbReference type="SUPFAM" id="SSF58104">
    <property type="entry name" value="Methyl-accepting chemotaxis protein (MCP) signaling domain"/>
    <property type="match status" value="1"/>
</dbReference>
<comment type="similarity">
    <text evidence="2">Belongs to the methyl-accepting chemotaxis (MCP) protein family.</text>
</comment>
<reference evidence="7 8" key="1">
    <citation type="journal article" date="2019" name="Front. Microbiol.">
        <title>Thermoanaerosceptrum fracticalcis gen. nov. sp. nov., a Novel Fumarate-Fermenting Microorganism From a Deep Fractured Carbonate Aquifer of the US Great Basin.</title>
        <authorList>
            <person name="Hamilton-Brehm S.D."/>
            <person name="Stewart L.E."/>
            <person name="Zavarin M."/>
            <person name="Caldwell M."/>
            <person name="Lawson P.A."/>
            <person name="Onstott T.C."/>
            <person name="Grzymski J."/>
            <person name="Neveux I."/>
            <person name="Lollar B.S."/>
            <person name="Russell C.E."/>
            <person name="Moser D.P."/>
        </authorList>
    </citation>
    <scope>NUCLEOTIDE SEQUENCE [LARGE SCALE GENOMIC DNA]</scope>
    <source>
        <strain evidence="7 8">DRI-13</strain>
    </source>
</reference>
<dbReference type="PANTHER" id="PTHR32089:SF112">
    <property type="entry name" value="LYSOZYME-LIKE PROTEIN-RELATED"/>
    <property type="match status" value="1"/>
</dbReference>
<dbReference type="Pfam" id="PF00015">
    <property type="entry name" value="MCPsignal"/>
    <property type="match status" value="1"/>
</dbReference>
<dbReference type="InterPro" id="IPR004089">
    <property type="entry name" value="MCPsignal_dom"/>
</dbReference>
<dbReference type="Proteomes" id="UP000515847">
    <property type="component" value="Chromosome"/>
</dbReference>
<dbReference type="PRINTS" id="PR00260">
    <property type="entry name" value="CHEMTRNSDUCR"/>
</dbReference>
<dbReference type="Pfam" id="PF00672">
    <property type="entry name" value="HAMP"/>
    <property type="match status" value="1"/>
</dbReference>
<evidence type="ECO:0000256" key="3">
    <source>
        <dbReference type="PROSITE-ProRule" id="PRU00284"/>
    </source>
</evidence>
<keyword evidence="4" id="KW-1133">Transmembrane helix</keyword>
<protein>
    <submittedName>
        <fullName evidence="7">HAMP domain-containing protein</fullName>
    </submittedName>
</protein>
<evidence type="ECO:0000313" key="7">
    <source>
        <dbReference type="EMBL" id="QNB46203.1"/>
    </source>
</evidence>
<dbReference type="EMBL" id="CP045798">
    <property type="protein sequence ID" value="QNB46203.1"/>
    <property type="molecule type" value="Genomic_DNA"/>
</dbReference>
<feature type="transmembrane region" description="Helical" evidence="4">
    <location>
        <begin position="192"/>
        <end position="212"/>
    </location>
</feature>
<dbReference type="GO" id="GO:0007165">
    <property type="term" value="P:signal transduction"/>
    <property type="evidence" value="ECO:0007669"/>
    <property type="project" value="UniProtKB-KW"/>
</dbReference>
<sequence>MEGVDKVFNVKLRTRLLGLILFFALVLGFIGFQVMTELKKIDDSVTVLYEKSVSGLVALSDSKSSLQEMSRAALMYILSQDDGQREAMEKLISQQENAVYQAIANFEKVASDDVQKINIDQIKKRLVDYSTTVEIIKAKSKKGEFNNDYLNELTQKQISVFQNIQTLQNYQQKLSLTKYEESHDAYNKAHNFLLIIISVSILLAFVFGIAIYRSIMKPLWELTRIAKGLEEGDLRSEVKYTAKNEIGQAMAAFASATRNLRQLIVQIDETAQGVAQASTELSSAAEQTGEGANQVAVTVENLARATEAQMMQTESVKKAVEAMIEAVNKINESYQRAQADTDLTSRLAGDGQNYIDRAVAQMEQIKNSSYAMGDKVKGLGALSKQIGEIVDIISAIAEQTNLLALNAAIEAARAGEHGRGFAVVAEEVRKLAEQSGQSAQEIAALITGIQKGVEEAIVVMERGANEVNAGTQSIEISGKSFKEIMKSIDHLKAAMSEVGLSAQQIYQKSNEVQKSIAVTIQEFENTAAHTEEVSATAEEQAAAMEQMIASTSTLSNLAEELKSSVRKFKI</sequence>
<evidence type="ECO:0000259" key="5">
    <source>
        <dbReference type="PROSITE" id="PS50111"/>
    </source>
</evidence>
<dbReference type="Gene3D" id="1.10.287.950">
    <property type="entry name" value="Methyl-accepting chemotaxis protein"/>
    <property type="match status" value="1"/>
</dbReference>
<evidence type="ECO:0000259" key="6">
    <source>
        <dbReference type="PROSITE" id="PS50885"/>
    </source>
</evidence>
<dbReference type="SMART" id="SM00283">
    <property type="entry name" value="MA"/>
    <property type="match status" value="1"/>
</dbReference>
<evidence type="ECO:0000313" key="8">
    <source>
        <dbReference type="Proteomes" id="UP000515847"/>
    </source>
</evidence>
<keyword evidence="1 3" id="KW-0807">Transducer</keyword>
<organism evidence="7 8">
    <name type="scientific">Thermanaerosceptrum fracticalcis</name>
    <dbReference type="NCBI Taxonomy" id="1712410"/>
    <lineage>
        <taxon>Bacteria</taxon>
        <taxon>Bacillati</taxon>
        <taxon>Bacillota</taxon>
        <taxon>Clostridia</taxon>
        <taxon>Eubacteriales</taxon>
        <taxon>Peptococcaceae</taxon>
        <taxon>Thermanaerosceptrum</taxon>
    </lineage>
</organism>
<dbReference type="GO" id="GO:0004888">
    <property type="term" value="F:transmembrane signaling receptor activity"/>
    <property type="evidence" value="ECO:0007669"/>
    <property type="project" value="InterPro"/>
</dbReference>